<protein>
    <submittedName>
        <fullName evidence="1">Anthranilate synthase component II</fullName>
    </submittedName>
</protein>
<dbReference type="GO" id="GO:0033969">
    <property type="term" value="F:gamma-glutamyl-gamma-aminobutyrate hydrolase activity"/>
    <property type="evidence" value="ECO:0007669"/>
    <property type="project" value="TreeGrafter"/>
</dbReference>
<dbReference type="EMBL" id="AP023366">
    <property type="protein sequence ID" value="BCJ87607.1"/>
    <property type="molecule type" value="Genomic_DNA"/>
</dbReference>
<dbReference type="Proteomes" id="UP000593802">
    <property type="component" value="Chromosome"/>
</dbReference>
<organism evidence="1 2">
    <name type="scientific">Effusibacillus dendaii</name>
    <dbReference type="NCBI Taxonomy" id="2743772"/>
    <lineage>
        <taxon>Bacteria</taxon>
        <taxon>Bacillati</taxon>
        <taxon>Bacillota</taxon>
        <taxon>Bacilli</taxon>
        <taxon>Bacillales</taxon>
        <taxon>Alicyclobacillaceae</taxon>
        <taxon>Effusibacillus</taxon>
    </lineage>
</organism>
<dbReference type="InterPro" id="IPR011697">
    <property type="entry name" value="Peptidase_C26"/>
</dbReference>
<dbReference type="Gene3D" id="3.40.50.880">
    <property type="match status" value="1"/>
</dbReference>
<dbReference type="SUPFAM" id="SSF52317">
    <property type="entry name" value="Class I glutamine amidotransferase-like"/>
    <property type="match status" value="1"/>
</dbReference>
<name>A0A7I8DC64_9BACL</name>
<keyword evidence="2" id="KW-1185">Reference proteome</keyword>
<dbReference type="Pfam" id="PF07722">
    <property type="entry name" value="Peptidase_C26"/>
    <property type="match status" value="1"/>
</dbReference>
<gene>
    <name evidence="1" type="ORF">skT53_25920</name>
</gene>
<sequence>MARKPIIGITGYHVRGEEGYGGTFRGLPGQGFSVMGHDYIRAVIQSGGIPIGIPVGEKEDCAQLVEAVDGLLLSGGEDLDPTLYGSHPNRRCGVLAPERDRFEMDLLEEALRQQKTVLAICRGMQLVNVYFGGTLHVDLSKSSKKVLAHQFSKCPRWYPAHRVKLLSPILQALYGANEIATNSFHHQAVRDIGAGLKVAARAEDGIVEALLHPDHPQLLALQWHPEMIAVTNPEGLIPFRWLIERCMPKGVENEQPSV</sequence>
<dbReference type="GO" id="GO:0005829">
    <property type="term" value="C:cytosol"/>
    <property type="evidence" value="ECO:0007669"/>
    <property type="project" value="TreeGrafter"/>
</dbReference>
<dbReference type="PANTHER" id="PTHR43235:SF1">
    <property type="entry name" value="GLUTAMINE AMIDOTRANSFERASE PB2B2.05-RELATED"/>
    <property type="match status" value="1"/>
</dbReference>
<dbReference type="RefSeq" id="WP_200757804.1">
    <property type="nucleotide sequence ID" value="NZ_AP023366.1"/>
</dbReference>
<dbReference type="AlphaFoldDB" id="A0A7I8DC64"/>
<evidence type="ECO:0000313" key="1">
    <source>
        <dbReference type="EMBL" id="BCJ87607.1"/>
    </source>
</evidence>
<dbReference type="PANTHER" id="PTHR43235">
    <property type="entry name" value="GLUTAMINE AMIDOTRANSFERASE PB2B2.05-RELATED"/>
    <property type="match status" value="1"/>
</dbReference>
<dbReference type="GO" id="GO:0006598">
    <property type="term" value="P:polyamine catabolic process"/>
    <property type="evidence" value="ECO:0007669"/>
    <property type="project" value="TreeGrafter"/>
</dbReference>
<dbReference type="InterPro" id="IPR029062">
    <property type="entry name" value="Class_I_gatase-like"/>
</dbReference>
<dbReference type="InterPro" id="IPR044668">
    <property type="entry name" value="PuuD-like"/>
</dbReference>
<evidence type="ECO:0000313" key="2">
    <source>
        <dbReference type="Proteomes" id="UP000593802"/>
    </source>
</evidence>
<dbReference type="KEGG" id="eff:skT53_25920"/>
<accession>A0A7I8DC64</accession>
<reference evidence="1 2" key="1">
    <citation type="submission" date="2020-08" db="EMBL/GenBank/DDBJ databases">
        <title>Complete Genome Sequence of Effusibacillus dendaii Strain skT53, Isolated from Farmland soil.</title>
        <authorList>
            <person name="Konishi T."/>
            <person name="Kawasaki H."/>
        </authorList>
    </citation>
    <scope>NUCLEOTIDE SEQUENCE [LARGE SCALE GENOMIC DNA]</scope>
    <source>
        <strain evidence="2">skT53</strain>
    </source>
</reference>
<proteinExistence type="predicted"/>
<dbReference type="PROSITE" id="PS51273">
    <property type="entry name" value="GATASE_TYPE_1"/>
    <property type="match status" value="1"/>
</dbReference>
<dbReference type="CDD" id="cd01745">
    <property type="entry name" value="GATase1_2"/>
    <property type="match status" value="1"/>
</dbReference>